<evidence type="ECO:0000313" key="6">
    <source>
        <dbReference type="WBParaSite" id="Smp_166940.1"/>
    </source>
</evidence>
<dbReference type="InterPro" id="IPR038718">
    <property type="entry name" value="SNF2-like_sf"/>
</dbReference>
<dbReference type="AlphaFoldDB" id="A0A3Q0KS88"/>
<keyword evidence="1" id="KW-0378">Hydrolase</keyword>
<name>A0A3Q0KS88_SCHMA</name>
<dbReference type="SMART" id="SM00487">
    <property type="entry name" value="DEXDc"/>
    <property type="match status" value="1"/>
</dbReference>
<dbReference type="GO" id="GO:0005524">
    <property type="term" value="F:ATP binding"/>
    <property type="evidence" value="ECO:0007669"/>
    <property type="project" value="InterPro"/>
</dbReference>
<organism evidence="5 6">
    <name type="scientific">Schistosoma mansoni</name>
    <name type="common">Blood fluke</name>
    <dbReference type="NCBI Taxonomy" id="6183"/>
    <lineage>
        <taxon>Eukaryota</taxon>
        <taxon>Metazoa</taxon>
        <taxon>Spiralia</taxon>
        <taxon>Lophotrochozoa</taxon>
        <taxon>Platyhelminthes</taxon>
        <taxon>Trematoda</taxon>
        <taxon>Digenea</taxon>
        <taxon>Strigeidida</taxon>
        <taxon>Schistosomatoidea</taxon>
        <taxon>Schistosomatidae</taxon>
        <taxon>Schistosoma</taxon>
    </lineage>
</organism>
<feature type="domain" description="Helicase ATP-binding" evidence="3">
    <location>
        <begin position="259"/>
        <end position="455"/>
    </location>
</feature>
<feature type="compositionally biased region" description="Basic and acidic residues" evidence="2">
    <location>
        <begin position="1131"/>
        <end position="1143"/>
    </location>
</feature>
<dbReference type="InterPro" id="IPR027417">
    <property type="entry name" value="P-loop_NTPase"/>
</dbReference>
<dbReference type="PANTHER" id="PTHR45629">
    <property type="entry name" value="SNF2/RAD54 FAMILY MEMBER"/>
    <property type="match status" value="1"/>
</dbReference>
<dbReference type="PROSITE" id="PS51194">
    <property type="entry name" value="HELICASE_CTER"/>
    <property type="match status" value="1"/>
</dbReference>
<dbReference type="STRING" id="6183.A0A3Q0KS88"/>
<proteinExistence type="predicted"/>
<keyword evidence="5" id="KW-1185">Reference proteome</keyword>
<dbReference type="InParanoid" id="A0A3Q0KS88"/>
<dbReference type="InterPro" id="IPR000330">
    <property type="entry name" value="SNF2_N"/>
</dbReference>
<feature type="region of interest" description="Disordered" evidence="2">
    <location>
        <begin position="1123"/>
        <end position="1144"/>
    </location>
</feature>
<dbReference type="InterPro" id="IPR050496">
    <property type="entry name" value="SNF2_RAD54_helicase_repair"/>
</dbReference>
<evidence type="ECO:0000256" key="1">
    <source>
        <dbReference type="ARBA" id="ARBA00022801"/>
    </source>
</evidence>
<dbReference type="GO" id="GO:0015616">
    <property type="term" value="F:DNA translocase activity"/>
    <property type="evidence" value="ECO:0007669"/>
    <property type="project" value="TreeGrafter"/>
</dbReference>
<evidence type="ECO:0000256" key="2">
    <source>
        <dbReference type="SAM" id="MobiDB-lite"/>
    </source>
</evidence>
<dbReference type="SUPFAM" id="SSF52540">
    <property type="entry name" value="P-loop containing nucleoside triphosphate hydrolases"/>
    <property type="match status" value="2"/>
</dbReference>
<dbReference type="PANTHER" id="PTHR45629:SF7">
    <property type="entry name" value="DNA EXCISION REPAIR PROTEIN ERCC-6-RELATED"/>
    <property type="match status" value="1"/>
</dbReference>
<dbReference type="Pfam" id="PF00271">
    <property type="entry name" value="Helicase_C"/>
    <property type="match status" value="1"/>
</dbReference>
<dbReference type="Gene3D" id="3.40.50.300">
    <property type="entry name" value="P-loop containing nucleotide triphosphate hydrolases"/>
    <property type="match status" value="1"/>
</dbReference>
<evidence type="ECO:0000259" key="4">
    <source>
        <dbReference type="PROSITE" id="PS51194"/>
    </source>
</evidence>
<feature type="domain" description="Helicase C-terminal" evidence="4">
    <location>
        <begin position="639"/>
        <end position="818"/>
    </location>
</feature>
<evidence type="ECO:0000259" key="3">
    <source>
        <dbReference type="PROSITE" id="PS51192"/>
    </source>
</evidence>
<dbReference type="SMART" id="SM00490">
    <property type="entry name" value="HELICc"/>
    <property type="match status" value="1"/>
</dbReference>
<dbReference type="Proteomes" id="UP000008854">
    <property type="component" value="Unassembled WGS sequence"/>
</dbReference>
<sequence>MSQENEFSSLVTQARLKCEEGNFHESLKLCQDAYAINPSSSLMRKIVRLQNLICQDTKENIPIAPKQSDNPLKEAAKYSVCESEKYVSPGNITDSTNLLKEAYLCVPSAEIESNIGQIKPAYPATYTSRTSNTKETSGKEKLYDGIQFALIDKAKLLYQSGDYVECLRLLKKAYNLKQCDKVKRKIERIENYLNENGIPVDHYDHELHTNNDTAVDHDDEKQPPKLTDDLVEIADGFSVPKLLYDKLYDYQKYGVKWLWSLHQRNSGGILADDMGLGKTVQVIAFLSGLFVSSKFSCTVLIVMPVSVLVTWEAELKRWAPGLRVIVFHDNSRADRLKSLVSVQRHGGILLTTYGTLVSSIRDLSTDLNANPEFLRSYKKQKSTDNDASDILARMGKEFHWTYLILDEGHKVKNSSAKTTKAAQAIYADHCILLTGTAVQNNLKELWSLYNVTHRGRLLGTQKTFSIEYDKPITRGRERDATRAEKVHGQLMAESLRRIIDPYFLRRTKSEVLSKQYNMNAVVPMKDKMPRKTEIVLWVYLSSIQESTYRDFLQLDNVKELLMQRTKRSPLMELVILKKLCDHPRLLSTEQCLNLNLNYDDGNSKGDNFHINEIVSHKIHFPPSEQLIKESGKFLFLHCLMKQFLLELQSNPQRDSPRTLIFSQSIKFLDMAEKVILDIKCPVNNHTFGDDNIHYPTQHRILRLDGRTAKVCDRLSIINKFQNDKSYTVMLLTTQVGGVGLTITSANRVIILDPSWNPAVDSQAVDRAYRIGQKLDVVVYRLITCATVEEKIYRRQIFKDSVIRQTTSTGQNKTDLDPYRYFSRQELVELFSLGDTRISETKRQLDMLHDGSDRWSDSSISPHLKFLSSDALKHVVYGLSFHDLMFSKESINDGAIDTDHEKLYVMNRCVAAERAIAEECAAEGRVIGKEMPAVTMIQAESTVKSLPTHLANLTLQNKLPPSSYHNHDSRFTNHVPLNQLFKPSRSDTHRPMFNRPVTSFNNPHTNIIHTSSNIKHLGNNISPNSSVPLAFTTAEHQSVDRSSPVNTDRVNRPLSPKLGRQLQDVTEVVEVRQKYDNESLEIRNSPSDNLSDNECIDTPSSAPVADIECITIEDSIAQSLREISITQKTPSRSHDNEKSDKESNILKTPLHHFRTSLNSRSSFAPFNSNFYRSTPLSSRKSTKIPPKEHFEQCGQELNEDLGDVKSPTDFDPAQNYIHMDISMDINEDDLANTVNMKSIQQVLAKSGILNVTDSNNINETEEGEPMSDSIEIHKSPNHQELNSVSEENAFTKSLSDSEVAVDSYISHQSVEKTHIDDTDIIESSF</sequence>
<feature type="compositionally biased region" description="Polar residues" evidence="2">
    <location>
        <begin position="1035"/>
        <end position="1047"/>
    </location>
</feature>
<dbReference type="InterPro" id="IPR049730">
    <property type="entry name" value="SNF2/RAD54-like_C"/>
</dbReference>
<evidence type="ECO:0000313" key="5">
    <source>
        <dbReference type="Proteomes" id="UP000008854"/>
    </source>
</evidence>
<dbReference type="Gene3D" id="3.40.50.10810">
    <property type="entry name" value="Tandem AAA-ATPase domain"/>
    <property type="match status" value="1"/>
</dbReference>
<feature type="region of interest" description="Disordered" evidence="2">
    <location>
        <begin position="1035"/>
        <end position="1054"/>
    </location>
</feature>
<dbReference type="WBParaSite" id="Smp_166940.1">
    <property type="protein sequence ID" value="Smp_166940.1"/>
    <property type="gene ID" value="Smp_166940"/>
</dbReference>
<dbReference type="Pfam" id="PF00176">
    <property type="entry name" value="SNF2-rel_dom"/>
    <property type="match status" value="1"/>
</dbReference>
<reference evidence="5" key="1">
    <citation type="journal article" date="2012" name="PLoS Negl. Trop. Dis.">
        <title>A systematically improved high quality genome and transcriptome of the human blood fluke Schistosoma mansoni.</title>
        <authorList>
            <person name="Protasio A.V."/>
            <person name="Tsai I.J."/>
            <person name="Babbage A."/>
            <person name="Nichol S."/>
            <person name="Hunt M."/>
            <person name="Aslett M.A."/>
            <person name="De Silva N."/>
            <person name="Velarde G.S."/>
            <person name="Anderson T.J."/>
            <person name="Clark R.C."/>
            <person name="Davidson C."/>
            <person name="Dillon G.P."/>
            <person name="Holroyd N.E."/>
            <person name="LoVerde P.T."/>
            <person name="Lloyd C."/>
            <person name="McQuillan J."/>
            <person name="Oliveira G."/>
            <person name="Otto T.D."/>
            <person name="Parker-Manuel S.J."/>
            <person name="Quail M.A."/>
            <person name="Wilson R.A."/>
            <person name="Zerlotini A."/>
            <person name="Dunne D.W."/>
            <person name="Berriman M."/>
        </authorList>
    </citation>
    <scope>NUCLEOTIDE SEQUENCE [LARGE SCALE GENOMIC DNA]</scope>
    <source>
        <strain evidence="5">Puerto Rican</strain>
    </source>
</reference>
<reference evidence="6" key="2">
    <citation type="submission" date="2018-12" db="UniProtKB">
        <authorList>
            <consortium name="WormBaseParasite"/>
        </authorList>
    </citation>
    <scope>IDENTIFICATION</scope>
    <source>
        <strain evidence="6">Puerto Rican</strain>
    </source>
</reference>
<dbReference type="GO" id="GO:0016787">
    <property type="term" value="F:hydrolase activity"/>
    <property type="evidence" value="ECO:0007669"/>
    <property type="project" value="UniProtKB-KW"/>
</dbReference>
<accession>A0A3Q0KS88</accession>
<dbReference type="CDD" id="cd18793">
    <property type="entry name" value="SF2_C_SNF"/>
    <property type="match status" value="1"/>
</dbReference>
<dbReference type="InterPro" id="IPR014001">
    <property type="entry name" value="Helicase_ATP-bd"/>
</dbReference>
<protein>
    <submittedName>
        <fullName evidence="6">Excision repair helicase ercc-6-related</fullName>
    </submittedName>
</protein>
<dbReference type="InterPro" id="IPR001650">
    <property type="entry name" value="Helicase_C-like"/>
</dbReference>
<dbReference type="PROSITE" id="PS51192">
    <property type="entry name" value="HELICASE_ATP_BIND_1"/>
    <property type="match status" value="1"/>
</dbReference>